<proteinExistence type="predicted"/>
<organism evidence="9 10">
    <name type="scientific">Aplysia californica</name>
    <name type="common">California sea hare</name>
    <dbReference type="NCBI Taxonomy" id="6500"/>
    <lineage>
        <taxon>Eukaryota</taxon>
        <taxon>Metazoa</taxon>
        <taxon>Spiralia</taxon>
        <taxon>Lophotrochozoa</taxon>
        <taxon>Mollusca</taxon>
        <taxon>Gastropoda</taxon>
        <taxon>Heterobranchia</taxon>
        <taxon>Euthyneura</taxon>
        <taxon>Tectipleura</taxon>
        <taxon>Aplysiida</taxon>
        <taxon>Aplysioidea</taxon>
        <taxon>Aplysiidae</taxon>
        <taxon>Aplysia</taxon>
    </lineage>
</organism>
<keyword evidence="3" id="KW-0732">Signal</keyword>
<dbReference type="Pfam" id="PF00059">
    <property type="entry name" value="Lectin_C"/>
    <property type="match status" value="1"/>
</dbReference>
<dbReference type="InterPro" id="IPR051663">
    <property type="entry name" value="CLec_Tetranectin-domain"/>
</dbReference>
<keyword evidence="4" id="KW-0430">Lectin</keyword>
<keyword evidence="6" id="KW-0175">Coiled coil</keyword>
<dbReference type="SUPFAM" id="SSF56436">
    <property type="entry name" value="C-type lectin-like"/>
    <property type="match status" value="1"/>
</dbReference>
<keyword evidence="5" id="KW-1015">Disulfide bond</keyword>
<evidence type="ECO:0000256" key="7">
    <source>
        <dbReference type="SAM" id="Phobius"/>
    </source>
</evidence>
<keyword evidence="7" id="KW-0472">Membrane</keyword>
<reference evidence="10" key="1">
    <citation type="submission" date="2025-08" db="UniProtKB">
        <authorList>
            <consortium name="RefSeq"/>
        </authorList>
    </citation>
    <scope>IDENTIFICATION</scope>
</reference>
<dbReference type="PANTHER" id="PTHR22799:SF1">
    <property type="entry name" value="C-TYPE LECTIN DOMAIN FAMILY 11 MEMBER A"/>
    <property type="match status" value="1"/>
</dbReference>
<evidence type="ECO:0000256" key="2">
    <source>
        <dbReference type="ARBA" id="ARBA00022525"/>
    </source>
</evidence>
<feature type="domain" description="C-type lectin" evidence="8">
    <location>
        <begin position="157"/>
        <end position="276"/>
    </location>
</feature>
<dbReference type="InterPro" id="IPR016186">
    <property type="entry name" value="C-type_lectin-like/link_sf"/>
</dbReference>
<dbReference type="InterPro" id="IPR018378">
    <property type="entry name" value="C-type_lectin_CS"/>
</dbReference>
<dbReference type="InterPro" id="IPR016187">
    <property type="entry name" value="CTDL_fold"/>
</dbReference>
<feature type="transmembrane region" description="Helical" evidence="7">
    <location>
        <begin position="26"/>
        <end position="48"/>
    </location>
</feature>
<protein>
    <submittedName>
        <fullName evidence="10">Tetranectin-like</fullName>
    </submittedName>
</protein>
<gene>
    <name evidence="10" type="primary">LOC101852068</name>
</gene>
<dbReference type="InterPro" id="IPR001304">
    <property type="entry name" value="C-type_lectin-like"/>
</dbReference>
<evidence type="ECO:0000256" key="3">
    <source>
        <dbReference type="ARBA" id="ARBA00022729"/>
    </source>
</evidence>
<dbReference type="Gene3D" id="3.10.100.10">
    <property type="entry name" value="Mannose-Binding Protein A, subunit A"/>
    <property type="match status" value="1"/>
</dbReference>
<dbReference type="PANTHER" id="PTHR22799">
    <property type="entry name" value="TETRANECTIN-RELATED"/>
    <property type="match status" value="1"/>
</dbReference>
<dbReference type="Gene3D" id="1.20.5.340">
    <property type="match status" value="1"/>
</dbReference>
<keyword evidence="2" id="KW-0964">Secreted</keyword>
<evidence type="ECO:0000256" key="6">
    <source>
        <dbReference type="SAM" id="Coils"/>
    </source>
</evidence>
<dbReference type="PROSITE" id="PS00615">
    <property type="entry name" value="C_TYPE_LECTIN_1"/>
    <property type="match status" value="1"/>
</dbReference>
<keyword evidence="7" id="KW-0812">Transmembrane</keyword>
<accession>A0ABM0K9J2</accession>
<feature type="coiled-coil region" evidence="6">
    <location>
        <begin position="62"/>
        <end position="140"/>
    </location>
</feature>
<evidence type="ECO:0000256" key="4">
    <source>
        <dbReference type="ARBA" id="ARBA00022734"/>
    </source>
</evidence>
<dbReference type="GeneID" id="101852068"/>
<dbReference type="CDD" id="cd00037">
    <property type="entry name" value="CLECT"/>
    <property type="match status" value="1"/>
</dbReference>
<evidence type="ECO:0000259" key="8">
    <source>
        <dbReference type="PROSITE" id="PS50041"/>
    </source>
</evidence>
<dbReference type="PROSITE" id="PS50041">
    <property type="entry name" value="C_TYPE_LECTIN_2"/>
    <property type="match status" value="1"/>
</dbReference>
<sequence length="286" mass="32181">MMDVRGNVPPRPQDGQSIHKYKKLYILKWICVIVTSLLVSSAAVVIIVHTARADRADVLTAINQVSSNIRAVQQMVDNLEEKVSDDVNKARSSDKADVLTVINQVFTNIRGQLSAVQEKIDNLEEKVSKVEGDITAARNLKLCSHRNGCKLTTRPETKTQCYKLIEEKTTWADARKKCESLGGFLAEIHDNVSLEYVKQVAAPGKTFYWLGATDQDEEGIWTWVTSGKRLSVDDWNQNEPSNRDNKEHCLMVTFIGNGGTAWNDKPCDDQMKYLCQRDGDNCGDWM</sequence>
<keyword evidence="9" id="KW-1185">Reference proteome</keyword>
<name>A0ABM0K9J2_APLCA</name>
<dbReference type="RefSeq" id="XP_005112142.1">
    <property type="nucleotide sequence ID" value="XM_005112085.3"/>
</dbReference>
<dbReference type="SMART" id="SM00034">
    <property type="entry name" value="CLECT"/>
    <property type="match status" value="1"/>
</dbReference>
<evidence type="ECO:0000256" key="1">
    <source>
        <dbReference type="ARBA" id="ARBA00004613"/>
    </source>
</evidence>
<evidence type="ECO:0000256" key="5">
    <source>
        <dbReference type="ARBA" id="ARBA00023157"/>
    </source>
</evidence>
<evidence type="ECO:0000313" key="10">
    <source>
        <dbReference type="RefSeq" id="XP_005112142.1"/>
    </source>
</evidence>
<dbReference type="Proteomes" id="UP000694888">
    <property type="component" value="Unplaced"/>
</dbReference>
<comment type="subcellular location">
    <subcellularLocation>
        <location evidence="1">Secreted</location>
    </subcellularLocation>
</comment>
<keyword evidence="7" id="KW-1133">Transmembrane helix</keyword>
<evidence type="ECO:0000313" key="9">
    <source>
        <dbReference type="Proteomes" id="UP000694888"/>
    </source>
</evidence>